<reference evidence="1 2" key="1">
    <citation type="submission" date="2012-08" db="EMBL/GenBank/DDBJ databases">
        <title>Whole genome shotgun sequence of Austwickia chelonae NBRC 105200.</title>
        <authorList>
            <person name="Yoshida I."/>
            <person name="Hosoyama A."/>
            <person name="Tsuchikane K."/>
            <person name="Katsumata H."/>
            <person name="Ando Y."/>
            <person name="Ohji S."/>
            <person name="Hamada M."/>
            <person name="Tamura T."/>
            <person name="Yamazoe A."/>
            <person name="Yamazaki S."/>
            <person name="Fujita N."/>
        </authorList>
    </citation>
    <scope>NUCLEOTIDE SEQUENCE [LARGE SCALE GENOMIC DNA]</scope>
    <source>
        <strain evidence="1 2">NBRC 105200</strain>
    </source>
</reference>
<gene>
    <name evidence="1" type="ORF">AUCHE_01_01630</name>
</gene>
<dbReference type="STRING" id="100225.SAMN05421595_1732"/>
<dbReference type="RefSeq" id="WP_006501351.1">
    <property type="nucleotide sequence ID" value="NZ_BAGZ01000001.1"/>
</dbReference>
<comment type="caution">
    <text evidence="1">The sequence shown here is derived from an EMBL/GenBank/DDBJ whole genome shotgun (WGS) entry which is preliminary data.</text>
</comment>
<proteinExistence type="predicted"/>
<evidence type="ECO:0000313" key="1">
    <source>
        <dbReference type="EMBL" id="GAB76601.1"/>
    </source>
</evidence>
<evidence type="ECO:0008006" key="3">
    <source>
        <dbReference type="Google" id="ProtNLM"/>
    </source>
</evidence>
<organism evidence="1 2">
    <name type="scientific">Austwickia chelonae NBRC 105200</name>
    <dbReference type="NCBI Taxonomy" id="1184607"/>
    <lineage>
        <taxon>Bacteria</taxon>
        <taxon>Bacillati</taxon>
        <taxon>Actinomycetota</taxon>
        <taxon>Actinomycetes</taxon>
        <taxon>Micrococcales</taxon>
        <taxon>Dermatophilaceae</taxon>
        <taxon>Austwickia</taxon>
    </lineage>
</organism>
<protein>
    <recommendedName>
        <fullName evidence="3">Cold shock protein</fullName>
    </recommendedName>
</protein>
<accession>K6UKQ2</accession>
<name>K6UKQ2_9MICO</name>
<dbReference type="Proteomes" id="UP000008495">
    <property type="component" value="Unassembled WGS sequence"/>
</dbReference>
<sequence>MQASVHRYDEASGKAQVVTDAGEVLTVSATVVRSSGFHRLRIGQRLSLGLDESASVVRISVPGIEPRQSPAGTTPDTA</sequence>
<dbReference type="EMBL" id="BAGZ01000001">
    <property type="protein sequence ID" value="GAB76601.1"/>
    <property type="molecule type" value="Genomic_DNA"/>
</dbReference>
<keyword evidence="2" id="KW-1185">Reference proteome</keyword>
<evidence type="ECO:0000313" key="2">
    <source>
        <dbReference type="Proteomes" id="UP000008495"/>
    </source>
</evidence>
<dbReference type="OrthoDB" id="9151145at2"/>
<dbReference type="AlphaFoldDB" id="K6UKQ2"/>